<dbReference type="InterPro" id="IPR003394">
    <property type="entry name" value="Porin_opacity"/>
</dbReference>
<organism evidence="4 5">
    <name type="scientific">Volucribacter amazonae</name>
    <dbReference type="NCBI Taxonomy" id="256731"/>
    <lineage>
        <taxon>Bacteria</taxon>
        <taxon>Pseudomonadati</taxon>
        <taxon>Pseudomonadota</taxon>
        <taxon>Gammaproteobacteria</taxon>
        <taxon>Pasteurellales</taxon>
        <taxon>Pasteurellaceae</taxon>
        <taxon>Volucribacter</taxon>
    </lineage>
</organism>
<dbReference type="InterPro" id="IPR011250">
    <property type="entry name" value="OMP/PagP_B-barrel"/>
</dbReference>
<dbReference type="SUPFAM" id="SSF56925">
    <property type="entry name" value="OMPA-like"/>
    <property type="match status" value="1"/>
</dbReference>
<dbReference type="Proteomes" id="UP001155500">
    <property type="component" value="Unassembled WGS sequence"/>
</dbReference>
<dbReference type="Pfam" id="PF02462">
    <property type="entry name" value="Opacity"/>
    <property type="match status" value="1"/>
</dbReference>
<dbReference type="Gene3D" id="2.40.160.20">
    <property type="match status" value="1"/>
</dbReference>
<comment type="caution">
    <text evidence="4">The sequence shown here is derived from an EMBL/GenBank/DDBJ whole genome shotgun (WGS) entry which is preliminary data.</text>
</comment>
<feature type="signal peptide" evidence="2">
    <location>
        <begin position="1"/>
        <end position="21"/>
    </location>
</feature>
<dbReference type="RefSeq" id="WP_279573010.1">
    <property type="nucleotide sequence ID" value="NZ_LWID01000001.1"/>
</dbReference>
<keyword evidence="5" id="KW-1185">Reference proteome</keyword>
<proteinExistence type="inferred from homology"/>
<reference evidence="4" key="1">
    <citation type="submission" date="2016-03" db="EMBL/GenBank/DDBJ databases">
        <title>Co-evolution between Pasteurellaceae and their hosts.</title>
        <authorList>
            <person name="Hansen M.J."/>
            <person name="Bojesen A.M."/>
            <person name="Planet P."/>
        </authorList>
    </citation>
    <scope>NUCLEOTIDE SEQUENCE</scope>
    <source>
        <strain evidence="4">146/S8/89</strain>
    </source>
</reference>
<feature type="domain" description="Porin opacity type" evidence="3">
    <location>
        <begin position="52"/>
        <end position="192"/>
    </location>
</feature>
<keyword evidence="2" id="KW-0732">Signal</keyword>
<feature type="chain" id="PRO_5040721228" description="Porin opacity type domain-containing protein" evidence="2">
    <location>
        <begin position="22"/>
        <end position="192"/>
    </location>
</feature>
<dbReference type="GO" id="GO:0015288">
    <property type="term" value="F:porin activity"/>
    <property type="evidence" value="ECO:0007669"/>
    <property type="project" value="InterPro"/>
</dbReference>
<comment type="similarity">
    <text evidence="1">Belongs to the opacity porin family.</text>
</comment>
<evidence type="ECO:0000313" key="5">
    <source>
        <dbReference type="Proteomes" id="UP001155500"/>
    </source>
</evidence>
<name>A0A9X4SIH2_9PAST</name>
<protein>
    <recommendedName>
        <fullName evidence="3">Porin opacity type domain-containing protein</fullName>
    </recommendedName>
</protein>
<evidence type="ECO:0000256" key="1">
    <source>
        <dbReference type="ARBA" id="ARBA00009830"/>
    </source>
</evidence>
<dbReference type="GO" id="GO:0009279">
    <property type="term" value="C:cell outer membrane"/>
    <property type="evidence" value="ECO:0007669"/>
    <property type="project" value="UniProtKB-ARBA"/>
</dbReference>
<evidence type="ECO:0000256" key="2">
    <source>
        <dbReference type="SAM" id="SignalP"/>
    </source>
</evidence>
<evidence type="ECO:0000313" key="4">
    <source>
        <dbReference type="EMBL" id="MDG6895635.1"/>
    </source>
</evidence>
<accession>A0A9X4SIH2</accession>
<gene>
    <name evidence="4" type="ORF">A6A20_08370</name>
</gene>
<dbReference type="EMBL" id="LWID01000001">
    <property type="protein sequence ID" value="MDG6895635.1"/>
    <property type="molecule type" value="Genomic_DNA"/>
</dbReference>
<sequence length="192" mass="21271">MKKTLLTVALATTLAAPSVLANVYVQGDLGYSTTKTTGSIFKKNHFEPRLSVGYQLQDFRLALDYTYYRDIKDVYDDSGVQGNAKLKTQGLGFSAIYDIPVQSVVKPYVGVRLAINRLKVTDDWVDNGSIPVQDGYYSHTNTNLGYGVVAGITYPLVQNLKLNAGVEYNHLGKIDDVNVRNYGVKVGLRYDF</sequence>
<evidence type="ECO:0000259" key="3">
    <source>
        <dbReference type="Pfam" id="PF02462"/>
    </source>
</evidence>
<dbReference type="AlphaFoldDB" id="A0A9X4SIH2"/>